<evidence type="ECO:0000313" key="4">
    <source>
        <dbReference type="EMBL" id="QNF29991.1"/>
    </source>
</evidence>
<dbReference type="PANTHER" id="PTHR34976:SF2">
    <property type="entry name" value="TYPE VII SECRETION SYSTEM PROTEIN ESSD"/>
    <property type="match status" value="1"/>
</dbReference>
<evidence type="ECO:0000259" key="3">
    <source>
        <dbReference type="Pfam" id="PF04740"/>
    </source>
</evidence>
<evidence type="ECO:0000313" key="5">
    <source>
        <dbReference type="Proteomes" id="UP000515490"/>
    </source>
</evidence>
<feature type="coiled-coil region" evidence="2">
    <location>
        <begin position="10"/>
        <end position="37"/>
    </location>
</feature>
<evidence type="ECO:0000256" key="2">
    <source>
        <dbReference type="SAM" id="Coils"/>
    </source>
</evidence>
<comment type="similarity">
    <text evidence="1">In the N-terminal section; belongs to the LXG family.</text>
</comment>
<feature type="domain" description="LXG" evidence="3">
    <location>
        <begin position="1"/>
        <end position="151"/>
    </location>
</feature>
<dbReference type="InterPro" id="IPR006829">
    <property type="entry name" value="LXG_dom"/>
</dbReference>
<name>A0ABX6S9D3_9BACI</name>
<keyword evidence="2" id="KW-0175">Coiled coil</keyword>
<accession>A0ABX6S9D3</accession>
<dbReference type="PANTHER" id="PTHR34976">
    <property type="entry name" value="RIBONUCLEASE YQCG-RELATED"/>
    <property type="match status" value="1"/>
</dbReference>
<evidence type="ECO:0000256" key="1">
    <source>
        <dbReference type="ARBA" id="ARBA00034117"/>
    </source>
</evidence>
<dbReference type="Pfam" id="PF04740">
    <property type="entry name" value="LXG"/>
    <property type="match status" value="1"/>
</dbReference>
<dbReference type="EMBL" id="CP055263">
    <property type="protein sequence ID" value="QNF29991.1"/>
    <property type="molecule type" value="Genomic_DNA"/>
</dbReference>
<reference evidence="4 5" key="1">
    <citation type="submission" date="2020-06" db="EMBL/GenBank/DDBJ databases">
        <title>Metabacillus dokdonensis sp. nov., isolated from the rhizosphere of Elymus tsukushiensis, a plant native to the Dokdo Islands, Republic of Korea.</title>
        <authorList>
            <person name="Lee S.Y."/>
            <person name="Hwang Y.J."/>
            <person name="Son J.S."/>
            <person name="Ghim S.Y."/>
        </authorList>
    </citation>
    <scope>NUCLEOTIDE SEQUENCE [LARGE SCALE GENOMIC DNA]</scope>
    <source>
        <strain evidence="4 5">KUDC1714</strain>
    </source>
</reference>
<protein>
    <recommendedName>
        <fullName evidence="3">LXG domain-containing protein</fullName>
    </recommendedName>
</protein>
<dbReference type="Proteomes" id="UP000515490">
    <property type="component" value="Chromosome"/>
</dbReference>
<keyword evidence="5" id="KW-1185">Reference proteome</keyword>
<dbReference type="InterPro" id="IPR051768">
    <property type="entry name" value="Bact_secretion_toxin"/>
</dbReference>
<proteinExistence type="inferred from homology"/>
<gene>
    <name evidence="4" type="ORF">HUW50_22385</name>
</gene>
<sequence>MDTKSFIHTIKDRSQEYKNLSEQLEQVKRKCNDIVNLDDQFKGKGADAIKNFYQAQIDVIEAWLRLTDRHIAFLNGIQGSTEEKNLSGNTVVHLPFLEDELVHHIRNQKEMVTIQQDELQRIFNRIDDLISLNAFSTNSFDDYIEKQIKTEKTPLKLSISLTMI</sequence>
<organism evidence="4 5">
    <name type="scientific">Metabacillus elymi</name>
    <dbReference type="NCBI Taxonomy" id="2745198"/>
    <lineage>
        <taxon>Bacteria</taxon>
        <taxon>Bacillati</taxon>
        <taxon>Bacillota</taxon>
        <taxon>Bacilli</taxon>
        <taxon>Bacillales</taxon>
        <taxon>Bacillaceae</taxon>
        <taxon>Metabacillus</taxon>
    </lineage>
</organism>